<evidence type="ECO:0000256" key="2">
    <source>
        <dbReference type="PROSITE-ProRule" id="PRU00023"/>
    </source>
</evidence>
<dbReference type="InterPro" id="IPR054471">
    <property type="entry name" value="GPIID_WHD"/>
</dbReference>
<reference evidence="5 6" key="1">
    <citation type="submission" date="2019-06" db="EMBL/GenBank/DDBJ databases">
        <authorList>
            <person name="Broberg M."/>
        </authorList>
    </citation>
    <scope>NUCLEOTIDE SEQUENCE [LARGE SCALE GENOMIC DNA]</scope>
</reference>
<dbReference type="Pfam" id="PF12796">
    <property type="entry name" value="Ank_2"/>
    <property type="match status" value="1"/>
</dbReference>
<keyword evidence="6" id="KW-1185">Reference proteome</keyword>
<dbReference type="InterPro" id="IPR002110">
    <property type="entry name" value="Ankyrin_rpt"/>
</dbReference>
<dbReference type="InterPro" id="IPR056884">
    <property type="entry name" value="NPHP3-like_N"/>
</dbReference>
<dbReference type="Gene3D" id="1.25.40.20">
    <property type="entry name" value="Ankyrin repeat-containing domain"/>
    <property type="match status" value="1"/>
</dbReference>
<dbReference type="SUPFAM" id="SSF52540">
    <property type="entry name" value="P-loop containing nucleoside triphosphate hydrolases"/>
    <property type="match status" value="1"/>
</dbReference>
<dbReference type="InterPro" id="IPR027417">
    <property type="entry name" value="P-loop_NTPase"/>
</dbReference>
<dbReference type="SUPFAM" id="SSF48403">
    <property type="entry name" value="Ankyrin repeat"/>
    <property type="match status" value="1"/>
</dbReference>
<evidence type="ECO:0000313" key="6">
    <source>
        <dbReference type="Proteomes" id="UP000766486"/>
    </source>
</evidence>
<dbReference type="PANTHER" id="PTHR10039:SF16">
    <property type="entry name" value="GPI INOSITOL-DEACYLASE"/>
    <property type="match status" value="1"/>
</dbReference>
<dbReference type="PANTHER" id="PTHR10039">
    <property type="entry name" value="AMELOGENIN"/>
    <property type="match status" value="1"/>
</dbReference>
<feature type="domain" description="GPI inositol-deacylase winged helix" evidence="3">
    <location>
        <begin position="440"/>
        <end position="517"/>
    </location>
</feature>
<keyword evidence="2" id="KW-0040">ANK repeat</keyword>
<evidence type="ECO:0000256" key="1">
    <source>
        <dbReference type="ARBA" id="ARBA00022737"/>
    </source>
</evidence>
<keyword evidence="1" id="KW-0677">Repeat</keyword>
<protein>
    <recommendedName>
        <fullName evidence="7">NACHT domain-containing protein</fullName>
    </recommendedName>
</protein>
<evidence type="ECO:0000259" key="4">
    <source>
        <dbReference type="Pfam" id="PF24883"/>
    </source>
</evidence>
<dbReference type="Gene3D" id="3.40.50.300">
    <property type="entry name" value="P-loop containing nucleotide triphosphate hydrolases"/>
    <property type="match status" value="1"/>
</dbReference>
<evidence type="ECO:0000313" key="5">
    <source>
        <dbReference type="EMBL" id="VUC25828.1"/>
    </source>
</evidence>
<dbReference type="Pfam" id="PF22939">
    <property type="entry name" value="WHD_GPIID"/>
    <property type="match status" value="1"/>
</dbReference>
<dbReference type="PROSITE" id="PS50297">
    <property type="entry name" value="ANK_REP_REGION"/>
    <property type="match status" value="1"/>
</dbReference>
<dbReference type="SMART" id="SM00248">
    <property type="entry name" value="ANK"/>
    <property type="match status" value="3"/>
</dbReference>
<sequence>MAEALGIASGIAGLISLAIEVTKLSYQYINDVRSAKSTQKQYLREVAALTEVLLRIEEAAQAIDQGPPATLVISKDAIQGCESELQKLRAQLAKPLPGLLWPFKEKTITGHIEELHRFRSIFSSSLSAQTLVTVSATKREVARLGHRQDLRELLDWIGKPNEMSAIDRTPLEGTGKWFLASEEYLHWTTHDSSQLWCHGPPGVGKSIIATVALQDLRSRLKDDMSVCVVGYFCEFSNRKRQKKEVIWRDILLQIAAQDRPAVTEALVSCRAKSSSTACAQNDELIDALYVACRSVDVIIVIDGPDELENPKDLRAILDPFQKSKSRILITSRRLPEIRKALKYPEILKMEQTDDNDLRSYVFSQFEDNDMDDILEDHPDLATEIIEKSNGVFLLGKILVNELVQLSKVKEMRRALKSSPSHPDQAFEATLERIDSQSKSRSSLAHRVLGWIACADRSLSVSELLHGLVTEDGEDEIDTENLLTMKMVLKVCGGLVITSASHDIVAMVHSTVHEWFRNREGGKWHEDIARSSLRYLTLKVLSVGPTSSADDLKVRMKELPFLQYAAQNWRTHILNDEILESLTGAIDVLLENHGLYSAAFQVSNFQGQGQLKDLAVRAAAFDTMPTGHSALHFAAYWDLGDKASQLIDSGYPLNARDSQDWTPLHWACFSGSRQAVRVLFLRGADTGAKDSVGWTPLFWAALQGDTSSAELLLQHQLDHTTRDIHG</sequence>
<evidence type="ECO:0008006" key="7">
    <source>
        <dbReference type="Google" id="ProtNLM"/>
    </source>
</evidence>
<proteinExistence type="predicted"/>
<dbReference type="EMBL" id="CABFNS010000741">
    <property type="protein sequence ID" value="VUC25828.1"/>
    <property type="molecule type" value="Genomic_DNA"/>
</dbReference>
<feature type="repeat" description="ANK" evidence="2">
    <location>
        <begin position="625"/>
        <end position="657"/>
    </location>
</feature>
<feature type="repeat" description="ANK" evidence="2">
    <location>
        <begin position="658"/>
        <end position="690"/>
    </location>
</feature>
<dbReference type="InterPro" id="IPR036770">
    <property type="entry name" value="Ankyrin_rpt-contain_sf"/>
</dbReference>
<evidence type="ECO:0000259" key="3">
    <source>
        <dbReference type="Pfam" id="PF22939"/>
    </source>
</evidence>
<feature type="repeat" description="ANK" evidence="2">
    <location>
        <begin position="691"/>
        <end position="723"/>
    </location>
</feature>
<organism evidence="5 6">
    <name type="scientific">Bionectria ochroleuca</name>
    <name type="common">Gliocladium roseum</name>
    <dbReference type="NCBI Taxonomy" id="29856"/>
    <lineage>
        <taxon>Eukaryota</taxon>
        <taxon>Fungi</taxon>
        <taxon>Dikarya</taxon>
        <taxon>Ascomycota</taxon>
        <taxon>Pezizomycotina</taxon>
        <taxon>Sordariomycetes</taxon>
        <taxon>Hypocreomycetidae</taxon>
        <taxon>Hypocreales</taxon>
        <taxon>Bionectriaceae</taxon>
        <taxon>Clonostachys</taxon>
    </lineage>
</organism>
<name>A0ABY6U4D8_BIOOC</name>
<accession>A0ABY6U4D8</accession>
<dbReference type="PROSITE" id="PS50088">
    <property type="entry name" value="ANK_REPEAT"/>
    <property type="match status" value="3"/>
</dbReference>
<dbReference type="Pfam" id="PF24883">
    <property type="entry name" value="NPHP3_N"/>
    <property type="match status" value="1"/>
</dbReference>
<dbReference type="Proteomes" id="UP000766486">
    <property type="component" value="Unassembled WGS sequence"/>
</dbReference>
<gene>
    <name evidence="5" type="ORF">CLO192961_LOCUS176434</name>
</gene>
<feature type="domain" description="Nephrocystin 3-like N-terminal" evidence="4">
    <location>
        <begin position="173"/>
        <end position="332"/>
    </location>
</feature>
<comment type="caution">
    <text evidence="5">The sequence shown here is derived from an EMBL/GenBank/DDBJ whole genome shotgun (WGS) entry which is preliminary data.</text>
</comment>